<evidence type="ECO:0008006" key="4">
    <source>
        <dbReference type="Google" id="ProtNLM"/>
    </source>
</evidence>
<evidence type="ECO:0000256" key="1">
    <source>
        <dbReference type="SAM" id="Phobius"/>
    </source>
</evidence>
<feature type="transmembrane region" description="Helical" evidence="1">
    <location>
        <begin position="42"/>
        <end position="66"/>
    </location>
</feature>
<feature type="transmembrane region" description="Helical" evidence="1">
    <location>
        <begin position="100"/>
        <end position="116"/>
    </location>
</feature>
<keyword evidence="1" id="KW-0472">Membrane</keyword>
<gene>
    <name evidence="2" type="ORF">BEN49_20525</name>
</gene>
<dbReference type="EMBL" id="MDZA01000075">
    <property type="protein sequence ID" value="OGX91263.1"/>
    <property type="molecule type" value="Genomic_DNA"/>
</dbReference>
<sequence length="125" mass="13409">MLVFRRGYFLLASLLFGVEAAIAAFAHDALLRPYGGDLLATVMLYCLLRSFWAAPAAHTIWAALLISYGIEAAQAAHLLAHLGLAHSAAARLVLGSQFEWGDVLAYTLGALLVAGVERRRATRTA</sequence>
<evidence type="ECO:0000313" key="3">
    <source>
        <dbReference type="Proteomes" id="UP000177506"/>
    </source>
</evidence>
<evidence type="ECO:0000313" key="2">
    <source>
        <dbReference type="EMBL" id="OGX91263.1"/>
    </source>
</evidence>
<keyword evidence="1" id="KW-0812">Transmembrane</keyword>
<dbReference type="AlphaFoldDB" id="A0A1G1TK73"/>
<keyword evidence="3" id="KW-1185">Reference proteome</keyword>
<dbReference type="InterPro" id="IPR021257">
    <property type="entry name" value="DUF2809"/>
</dbReference>
<proteinExistence type="predicted"/>
<dbReference type="Proteomes" id="UP000177506">
    <property type="component" value="Unassembled WGS sequence"/>
</dbReference>
<protein>
    <recommendedName>
        <fullName evidence="4">DUF2809 domain-containing protein</fullName>
    </recommendedName>
</protein>
<accession>A0A1G1TK73</accession>
<keyword evidence="1" id="KW-1133">Transmembrane helix</keyword>
<dbReference type="Pfam" id="PF10990">
    <property type="entry name" value="DUF2809"/>
    <property type="match status" value="1"/>
</dbReference>
<name>A0A1G1TK73_9BACT</name>
<reference evidence="2 3" key="1">
    <citation type="submission" date="2016-08" db="EMBL/GenBank/DDBJ databases">
        <title>Hymenobacter coccineus sp. nov., Hymenobacter lapidarius sp. nov. and Hymenobacter glacialis sp. nov., isolated from Antarctic soil.</title>
        <authorList>
            <person name="Sedlacek I."/>
            <person name="Kralova S."/>
            <person name="Kyrova K."/>
            <person name="Maslanova I."/>
            <person name="Stankova E."/>
            <person name="Vrbovska V."/>
            <person name="Nemec M."/>
            <person name="Bartak M."/>
            <person name="Svec P."/>
            <person name="Busse H.-J."/>
            <person name="Pantucek R."/>
        </authorList>
    </citation>
    <scope>NUCLEOTIDE SEQUENCE [LARGE SCALE GENOMIC DNA]</scope>
    <source>
        <strain evidence="2 3">CCM 8649</strain>
    </source>
</reference>
<dbReference type="OrthoDB" id="5360192at2"/>
<comment type="caution">
    <text evidence="2">The sequence shown here is derived from an EMBL/GenBank/DDBJ whole genome shotgun (WGS) entry which is preliminary data.</text>
</comment>
<organism evidence="2 3">
    <name type="scientific">Hymenobacter coccineus</name>
    <dbReference type="NCBI Taxonomy" id="1908235"/>
    <lineage>
        <taxon>Bacteria</taxon>
        <taxon>Pseudomonadati</taxon>
        <taxon>Bacteroidota</taxon>
        <taxon>Cytophagia</taxon>
        <taxon>Cytophagales</taxon>
        <taxon>Hymenobacteraceae</taxon>
        <taxon>Hymenobacter</taxon>
    </lineage>
</organism>